<evidence type="ECO:0000256" key="2">
    <source>
        <dbReference type="ARBA" id="ARBA00006416"/>
    </source>
</evidence>
<comment type="function">
    <text evidence="9">Mediates the uptake of pyruvate into mitochondria.</text>
</comment>
<name>A0AAU9IC91_9CILI</name>
<proteinExistence type="inferred from homology"/>
<sequence length="100" mass="11718">MIAAIKYLWNHPMGLKTTHFWGPAFNWGFVIAGILDMNKPPEKISRNMTLALVIYSSLFARFAWMITPRNYFLLTCHLTNITVQLNLLRQKYRYVPKVSL</sequence>
<organism evidence="10 11">
    <name type="scientific">Blepharisma stoltei</name>
    <dbReference type="NCBI Taxonomy" id="1481888"/>
    <lineage>
        <taxon>Eukaryota</taxon>
        <taxon>Sar</taxon>
        <taxon>Alveolata</taxon>
        <taxon>Ciliophora</taxon>
        <taxon>Postciliodesmatophora</taxon>
        <taxon>Heterotrichea</taxon>
        <taxon>Heterotrichida</taxon>
        <taxon>Blepharismidae</taxon>
        <taxon>Blepharisma</taxon>
    </lineage>
</organism>
<dbReference type="AlphaFoldDB" id="A0AAU9IC91"/>
<comment type="similarity">
    <text evidence="2 9">Belongs to the mitochondrial pyruvate carrier (MPC) (TC 2.A.105) family.</text>
</comment>
<evidence type="ECO:0000256" key="5">
    <source>
        <dbReference type="ARBA" id="ARBA00022792"/>
    </source>
</evidence>
<dbReference type="GO" id="GO:0005743">
    <property type="term" value="C:mitochondrial inner membrane"/>
    <property type="evidence" value="ECO:0007669"/>
    <property type="project" value="UniProtKB-SubCell"/>
</dbReference>
<evidence type="ECO:0000313" key="11">
    <source>
        <dbReference type="Proteomes" id="UP001162131"/>
    </source>
</evidence>
<accession>A0AAU9IC91</accession>
<evidence type="ECO:0000256" key="6">
    <source>
        <dbReference type="ARBA" id="ARBA00022989"/>
    </source>
</evidence>
<keyword evidence="5 9" id="KW-0999">Mitochondrion inner membrane</keyword>
<dbReference type="GO" id="GO:0006850">
    <property type="term" value="P:pyruvate import into mitochondria"/>
    <property type="evidence" value="ECO:0007669"/>
    <property type="project" value="InterPro"/>
</dbReference>
<reference evidence="10" key="1">
    <citation type="submission" date="2021-09" db="EMBL/GenBank/DDBJ databases">
        <authorList>
            <consortium name="AG Swart"/>
            <person name="Singh M."/>
            <person name="Singh A."/>
            <person name="Seah K."/>
            <person name="Emmerich C."/>
        </authorList>
    </citation>
    <scope>NUCLEOTIDE SEQUENCE</scope>
    <source>
        <strain evidence="10">ATCC30299</strain>
    </source>
</reference>
<feature type="transmembrane region" description="Helical" evidence="9">
    <location>
        <begin position="20"/>
        <end position="37"/>
    </location>
</feature>
<keyword evidence="7 9" id="KW-0496">Mitochondrion</keyword>
<dbReference type="Proteomes" id="UP001162131">
    <property type="component" value="Unassembled WGS sequence"/>
</dbReference>
<evidence type="ECO:0000256" key="1">
    <source>
        <dbReference type="ARBA" id="ARBA00004448"/>
    </source>
</evidence>
<feature type="transmembrane region" description="Helical" evidence="9">
    <location>
        <begin position="49"/>
        <end position="66"/>
    </location>
</feature>
<keyword evidence="6 9" id="KW-1133">Transmembrane helix</keyword>
<evidence type="ECO:0000256" key="7">
    <source>
        <dbReference type="ARBA" id="ARBA00023128"/>
    </source>
</evidence>
<keyword evidence="8 9" id="KW-0472">Membrane</keyword>
<evidence type="ECO:0000256" key="3">
    <source>
        <dbReference type="ARBA" id="ARBA00022448"/>
    </source>
</evidence>
<comment type="subcellular location">
    <subcellularLocation>
        <location evidence="1 9">Mitochondrion inner membrane</location>
        <topology evidence="1 9">Multi-pass membrane protein</topology>
    </subcellularLocation>
</comment>
<dbReference type="InterPro" id="IPR005336">
    <property type="entry name" value="MPC"/>
</dbReference>
<evidence type="ECO:0000256" key="8">
    <source>
        <dbReference type="ARBA" id="ARBA00023136"/>
    </source>
</evidence>
<evidence type="ECO:0000256" key="4">
    <source>
        <dbReference type="ARBA" id="ARBA00022692"/>
    </source>
</evidence>
<evidence type="ECO:0000256" key="9">
    <source>
        <dbReference type="RuleBase" id="RU363100"/>
    </source>
</evidence>
<comment type="caution">
    <text evidence="10">The sequence shown here is derived from an EMBL/GenBank/DDBJ whole genome shotgun (WGS) entry which is preliminary data.</text>
</comment>
<keyword evidence="4 9" id="KW-0812">Transmembrane</keyword>
<dbReference type="EMBL" id="CAJZBQ010000004">
    <property type="protein sequence ID" value="CAG9311520.1"/>
    <property type="molecule type" value="Genomic_DNA"/>
</dbReference>
<protein>
    <recommendedName>
        <fullName evidence="9">Mitochondrial pyruvate carrier</fullName>
    </recommendedName>
</protein>
<dbReference type="Pfam" id="PF03650">
    <property type="entry name" value="MPC"/>
    <property type="match status" value="1"/>
</dbReference>
<gene>
    <name evidence="10" type="ORF">BSTOLATCC_MIC3809</name>
</gene>
<dbReference type="PANTHER" id="PTHR14154">
    <property type="entry name" value="UPF0041 BRAIN PROTEIN 44-RELATED"/>
    <property type="match status" value="1"/>
</dbReference>
<keyword evidence="3 9" id="KW-0813">Transport</keyword>
<evidence type="ECO:0000313" key="10">
    <source>
        <dbReference type="EMBL" id="CAG9311520.1"/>
    </source>
</evidence>
<keyword evidence="11" id="KW-1185">Reference proteome</keyword>